<protein>
    <submittedName>
        <fullName evidence="1">Uncharacterized protein</fullName>
    </submittedName>
</protein>
<organism evidence="1 2">
    <name type="scientific">Extensimonas vulgaris</name>
    <dbReference type="NCBI Taxonomy" id="1031594"/>
    <lineage>
        <taxon>Bacteria</taxon>
        <taxon>Pseudomonadati</taxon>
        <taxon>Pseudomonadota</taxon>
        <taxon>Betaproteobacteria</taxon>
        <taxon>Burkholderiales</taxon>
        <taxon>Comamonadaceae</taxon>
        <taxon>Extensimonas</taxon>
    </lineage>
</organism>
<evidence type="ECO:0000313" key="2">
    <source>
        <dbReference type="Proteomes" id="UP000252174"/>
    </source>
</evidence>
<proteinExistence type="predicted"/>
<accession>A0A369AKG3</accession>
<sequence length="67" mass="7366">MKPRSCAQPEDELPAMLDALADDIDHCPDILRDVPADLVERIRLLTAGVEADLEQPLPPELDDEGMS</sequence>
<dbReference type="Proteomes" id="UP000252174">
    <property type="component" value="Unassembled WGS sequence"/>
</dbReference>
<name>A0A369AKG3_9BURK</name>
<keyword evidence="2" id="KW-1185">Reference proteome</keyword>
<reference evidence="1 2" key="1">
    <citation type="submission" date="2018-07" db="EMBL/GenBank/DDBJ databases">
        <title>Genomic Encyclopedia of Type Strains, Phase IV (KMG-IV): sequencing the most valuable type-strain genomes for metagenomic binning, comparative biology and taxonomic classification.</title>
        <authorList>
            <person name="Goeker M."/>
        </authorList>
    </citation>
    <scope>NUCLEOTIDE SEQUENCE [LARGE SCALE GENOMIC DNA]</scope>
    <source>
        <strain evidence="1 2">DSM 100911</strain>
    </source>
</reference>
<gene>
    <name evidence="1" type="ORF">DFR45_108148</name>
</gene>
<dbReference type="EMBL" id="QPJU01000008">
    <property type="protein sequence ID" value="RCX08647.1"/>
    <property type="molecule type" value="Genomic_DNA"/>
</dbReference>
<evidence type="ECO:0000313" key="1">
    <source>
        <dbReference type="EMBL" id="RCX08647.1"/>
    </source>
</evidence>
<dbReference type="AlphaFoldDB" id="A0A369AKG3"/>
<comment type="caution">
    <text evidence="1">The sequence shown here is derived from an EMBL/GenBank/DDBJ whole genome shotgun (WGS) entry which is preliminary data.</text>
</comment>